<keyword evidence="1" id="KW-0812">Transmembrane</keyword>
<keyword evidence="1" id="KW-0472">Membrane</keyword>
<sequence length="196" mass="21015">MFRILIGSIVGGLAQFIFGFIFWGTPLASLAYTVAPDAQSAAVQTALAQNLTATGTGSYYIPWPDSAQGTILHGRGPVALIFFNTHGFPQILTSSLVSGLVISILSMLLIGLALHAIADRVTDFASRAKIVVLAGLATTIYFVLGQPTYNFYMPWGYWIYLAISLIIGFVAGGLVLARWFVPYAAPRVVVTDSTIH</sequence>
<reference evidence="2 3" key="1">
    <citation type="submission" date="2022-12" db="EMBL/GenBank/DDBJ databases">
        <title>Sphingomonas abieness sp. nov., an endophytic bacterium isolated from Abies koreana.</title>
        <authorList>
            <person name="Jiang L."/>
            <person name="Lee J."/>
        </authorList>
    </citation>
    <scope>NUCLEOTIDE SEQUENCE [LARGE SCALE GENOMIC DNA]</scope>
    <source>
        <strain evidence="3">PAMB 00755</strain>
    </source>
</reference>
<proteinExistence type="predicted"/>
<dbReference type="EMBL" id="CP115174">
    <property type="protein sequence ID" value="WBO23284.1"/>
    <property type="molecule type" value="Genomic_DNA"/>
</dbReference>
<keyword evidence="1" id="KW-1133">Transmembrane helix</keyword>
<keyword evidence="3" id="KW-1185">Reference proteome</keyword>
<evidence type="ECO:0000256" key="1">
    <source>
        <dbReference type="SAM" id="Phobius"/>
    </source>
</evidence>
<feature type="transmembrane region" description="Helical" evidence="1">
    <location>
        <begin position="155"/>
        <end position="177"/>
    </location>
</feature>
<name>A0ABY7NP19_9SPHN</name>
<accession>A0ABY7NP19</accession>
<evidence type="ECO:0000313" key="2">
    <source>
        <dbReference type="EMBL" id="WBO23284.1"/>
    </source>
</evidence>
<feature type="transmembrane region" description="Helical" evidence="1">
    <location>
        <begin position="5"/>
        <end position="23"/>
    </location>
</feature>
<dbReference type="Proteomes" id="UP001210865">
    <property type="component" value="Chromosome"/>
</dbReference>
<organism evidence="2 3">
    <name type="scientific">Sphingomonas abietis</name>
    <dbReference type="NCBI Taxonomy" id="3012344"/>
    <lineage>
        <taxon>Bacteria</taxon>
        <taxon>Pseudomonadati</taxon>
        <taxon>Pseudomonadota</taxon>
        <taxon>Alphaproteobacteria</taxon>
        <taxon>Sphingomonadales</taxon>
        <taxon>Sphingomonadaceae</taxon>
        <taxon>Sphingomonas</taxon>
    </lineage>
</organism>
<dbReference type="RefSeq" id="WP_270077919.1">
    <property type="nucleotide sequence ID" value="NZ_CP115174.1"/>
</dbReference>
<feature type="transmembrane region" description="Helical" evidence="1">
    <location>
        <begin position="96"/>
        <end position="118"/>
    </location>
</feature>
<evidence type="ECO:0000313" key="3">
    <source>
        <dbReference type="Proteomes" id="UP001210865"/>
    </source>
</evidence>
<gene>
    <name evidence="2" type="ORF">PBT88_03865</name>
</gene>
<protein>
    <submittedName>
        <fullName evidence="2">Uncharacterized protein</fullName>
    </submittedName>
</protein>
<feature type="transmembrane region" description="Helical" evidence="1">
    <location>
        <begin position="130"/>
        <end position="149"/>
    </location>
</feature>